<organism evidence="2 3">
    <name type="scientific">Mycena metata</name>
    <dbReference type="NCBI Taxonomy" id="1033252"/>
    <lineage>
        <taxon>Eukaryota</taxon>
        <taxon>Fungi</taxon>
        <taxon>Dikarya</taxon>
        <taxon>Basidiomycota</taxon>
        <taxon>Agaricomycotina</taxon>
        <taxon>Agaricomycetes</taxon>
        <taxon>Agaricomycetidae</taxon>
        <taxon>Agaricales</taxon>
        <taxon>Marasmiineae</taxon>
        <taxon>Mycenaceae</taxon>
        <taxon>Mycena</taxon>
    </lineage>
</organism>
<comment type="caution">
    <text evidence="2">The sequence shown here is derived from an EMBL/GenBank/DDBJ whole genome shotgun (WGS) entry which is preliminary data.</text>
</comment>
<keyword evidence="1" id="KW-0732">Signal</keyword>
<name>A0AAD7KKP3_9AGAR</name>
<dbReference type="Proteomes" id="UP001215598">
    <property type="component" value="Unassembled WGS sequence"/>
</dbReference>
<dbReference type="Gene3D" id="2.60.120.260">
    <property type="entry name" value="Galactose-binding domain-like"/>
    <property type="match status" value="1"/>
</dbReference>
<dbReference type="AlphaFoldDB" id="A0AAD7KKP3"/>
<keyword evidence="3" id="KW-1185">Reference proteome</keyword>
<feature type="chain" id="PRO_5041956229" evidence="1">
    <location>
        <begin position="19"/>
        <end position="180"/>
    </location>
</feature>
<dbReference type="EMBL" id="JARKIB010000001">
    <property type="protein sequence ID" value="KAJ7785831.1"/>
    <property type="molecule type" value="Genomic_DNA"/>
</dbReference>
<proteinExistence type="predicted"/>
<feature type="signal peptide" evidence="1">
    <location>
        <begin position="1"/>
        <end position="18"/>
    </location>
</feature>
<evidence type="ECO:0000313" key="2">
    <source>
        <dbReference type="EMBL" id="KAJ7785831.1"/>
    </source>
</evidence>
<gene>
    <name evidence="2" type="ORF">B0H16DRAFT_1295708</name>
</gene>
<reference evidence="2" key="1">
    <citation type="submission" date="2023-03" db="EMBL/GenBank/DDBJ databases">
        <title>Massive genome expansion in bonnet fungi (Mycena s.s.) driven by repeated elements and novel gene families across ecological guilds.</title>
        <authorList>
            <consortium name="Lawrence Berkeley National Laboratory"/>
            <person name="Harder C.B."/>
            <person name="Miyauchi S."/>
            <person name="Viragh M."/>
            <person name="Kuo A."/>
            <person name="Thoen E."/>
            <person name="Andreopoulos B."/>
            <person name="Lu D."/>
            <person name="Skrede I."/>
            <person name="Drula E."/>
            <person name="Henrissat B."/>
            <person name="Morin E."/>
            <person name="Kohler A."/>
            <person name="Barry K."/>
            <person name="LaButti K."/>
            <person name="Morin E."/>
            <person name="Salamov A."/>
            <person name="Lipzen A."/>
            <person name="Mereny Z."/>
            <person name="Hegedus B."/>
            <person name="Baldrian P."/>
            <person name="Stursova M."/>
            <person name="Weitz H."/>
            <person name="Taylor A."/>
            <person name="Grigoriev I.V."/>
            <person name="Nagy L.G."/>
            <person name="Martin F."/>
            <person name="Kauserud H."/>
        </authorList>
    </citation>
    <scope>NUCLEOTIDE SEQUENCE</scope>
    <source>
        <strain evidence="2">CBHHK182m</strain>
    </source>
</reference>
<feature type="non-terminal residue" evidence="2">
    <location>
        <position position="1"/>
    </location>
</feature>
<protein>
    <submittedName>
        <fullName evidence="2">Uncharacterized protein</fullName>
    </submittedName>
</protein>
<sequence length="180" mass="19151">MLFLFSFFLAFFFHRTQAILIRNVTIDDTTGDSLTGAPVTYTPADAWTSSKTCAECPDVKKLFSGTSHTSTFSVNDTKNPNVPLTASVSFNGSAIYVYCALSHTASSPGNPGGDSDMTFYVDGVQVGVFVQPATGSAGFDYSVPVYVNSALPPGPHTFTLQNGHENGAPSLLVLDEIIYT</sequence>
<evidence type="ECO:0000256" key="1">
    <source>
        <dbReference type="SAM" id="SignalP"/>
    </source>
</evidence>
<accession>A0AAD7KKP3</accession>
<evidence type="ECO:0000313" key="3">
    <source>
        <dbReference type="Proteomes" id="UP001215598"/>
    </source>
</evidence>